<gene>
    <name evidence="1" type="ORF">EVAR_80352_1</name>
</gene>
<proteinExistence type="predicted"/>
<keyword evidence="2" id="KW-1185">Reference proteome</keyword>
<dbReference type="EMBL" id="BGZK01000696">
    <property type="protein sequence ID" value="GBP56589.1"/>
    <property type="molecule type" value="Genomic_DNA"/>
</dbReference>
<comment type="caution">
    <text evidence="1">The sequence shown here is derived from an EMBL/GenBank/DDBJ whole genome shotgun (WGS) entry which is preliminary data.</text>
</comment>
<dbReference type="Proteomes" id="UP000299102">
    <property type="component" value="Unassembled WGS sequence"/>
</dbReference>
<reference evidence="1 2" key="1">
    <citation type="journal article" date="2019" name="Commun. Biol.">
        <title>The bagworm genome reveals a unique fibroin gene that provides high tensile strength.</title>
        <authorList>
            <person name="Kono N."/>
            <person name="Nakamura H."/>
            <person name="Ohtoshi R."/>
            <person name="Tomita M."/>
            <person name="Numata K."/>
            <person name="Arakawa K."/>
        </authorList>
    </citation>
    <scope>NUCLEOTIDE SEQUENCE [LARGE SCALE GENOMIC DNA]</scope>
</reference>
<sequence>MCSLKEVSTNDLLAPQNCGSSDESKDNCWLFKFRTLNSALYRVEVEKRTWMCEYKEKLDKISMKYGSGPPVIDGDLNQVVVVVKSRGCAVVIGS</sequence>
<dbReference type="AlphaFoldDB" id="A0A4C1X2K6"/>
<evidence type="ECO:0000313" key="1">
    <source>
        <dbReference type="EMBL" id="GBP56589.1"/>
    </source>
</evidence>
<protein>
    <submittedName>
        <fullName evidence="1">Uncharacterized protein</fullName>
    </submittedName>
</protein>
<accession>A0A4C1X2K6</accession>
<name>A0A4C1X2K6_EUMVA</name>
<evidence type="ECO:0000313" key="2">
    <source>
        <dbReference type="Proteomes" id="UP000299102"/>
    </source>
</evidence>
<organism evidence="1 2">
    <name type="scientific">Eumeta variegata</name>
    <name type="common">Bagworm moth</name>
    <name type="synonym">Eumeta japonica</name>
    <dbReference type="NCBI Taxonomy" id="151549"/>
    <lineage>
        <taxon>Eukaryota</taxon>
        <taxon>Metazoa</taxon>
        <taxon>Ecdysozoa</taxon>
        <taxon>Arthropoda</taxon>
        <taxon>Hexapoda</taxon>
        <taxon>Insecta</taxon>
        <taxon>Pterygota</taxon>
        <taxon>Neoptera</taxon>
        <taxon>Endopterygota</taxon>
        <taxon>Lepidoptera</taxon>
        <taxon>Glossata</taxon>
        <taxon>Ditrysia</taxon>
        <taxon>Tineoidea</taxon>
        <taxon>Psychidae</taxon>
        <taxon>Oiketicinae</taxon>
        <taxon>Eumeta</taxon>
    </lineage>
</organism>